<dbReference type="GeneID" id="67470175"/>
<evidence type="ECO:0000313" key="1">
    <source>
        <dbReference type="EMBL" id="ARP61884.1"/>
    </source>
</evidence>
<keyword evidence="2" id="KW-1185">Reference proteome</keyword>
<organism evidence="1 2">
    <name type="scientific">Bacillus thuringiensis</name>
    <dbReference type="NCBI Taxonomy" id="1428"/>
    <lineage>
        <taxon>Bacteria</taxon>
        <taxon>Bacillati</taxon>
        <taxon>Bacillota</taxon>
        <taxon>Bacilli</taxon>
        <taxon>Bacillales</taxon>
        <taxon>Bacillaceae</taxon>
        <taxon>Bacillus</taxon>
        <taxon>Bacillus cereus group</taxon>
    </lineage>
</organism>
<dbReference type="EMBL" id="CP021066">
    <property type="protein sequence ID" value="ARP61884.1"/>
    <property type="molecule type" value="Genomic_DNA"/>
</dbReference>
<proteinExistence type="predicted"/>
<protein>
    <submittedName>
        <fullName evidence="1">Uncharacterized protein</fullName>
    </submittedName>
</protein>
<reference evidence="1 2" key="1">
    <citation type="submission" date="2017-04" db="EMBL/GenBank/DDBJ databases">
        <title>Complete Genome Sequence of Bacillus thuringiensis type Strain ATCC 10792.</title>
        <authorList>
            <person name="Oh D.-H."/>
            <person name="Park B.-J."/>
            <person name="Shuai W."/>
            <person name="Chelliah R."/>
        </authorList>
    </citation>
    <scope>NUCLEOTIDE SEQUENCE [LARGE SCALE GENOMIC DNA]</scope>
    <source>
        <strain evidence="1 2">ATCC 10792</strain>
        <plasmid evidence="1 2">poh5</plasmid>
    </source>
</reference>
<accession>A0A1W6WZA8</accession>
<dbReference type="Proteomes" id="UP000194143">
    <property type="component" value="Plasmid poh5"/>
</dbReference>
<keyword evidence="1" id="KW-0614">Plasmid</keyword>
<dbReference type="RefSeq" id="WP_000504993.1">
    <property type="nucleotide sequence ID" value="NZ_CP021066.1"/>
</dbReference>
<sequence>MGEVTLEKTVVEEVLPDVQDIMKEEILEEDTSSESIETVQLFQYMKENSVPLNASQMKGILLLNENGCKDIADYVISVKKQSLPLAFYEKVLKILTMFDRIKGNAKLSHLLKANANPSLSLSANSAKVVKGNELA</sequence>
<name>A0A1W6WZA8_BACTU</name>
<dbReference type="AlphaFoldDB" id="A0A1W6WZA8"/>
<gene>
    <name evidence="1" type="ORF">CAB88_33365</name>
</gene>
<evidence type="ECO:0000313" key="2">
    <source>
        <dbReference type="Proteomes" id="UP000194143"/>
    </source>
</evidence>
<geneLocation type="plasmid" evidence="1 2">
    <name>poh5</name>
</geneLocation>